<dbReference type="RefSeq" id="WP_282333700.1">
    <property type="nucleotide sequence ID" value="NZ_JASBRG010000004.1"/>
</dbReference>
<dbReference type="Pfam" id="PF13715">
    <property type="entry name" value="CarbopepD_reg_2"/>
    <property type="match status" value="1"/>
</dbReference>
<dbReference type="InterPro" id="IPR021908">
    <property type="entry name" value="YfbK_C"/>
</dbReference>
<organism evidence="3 4">
    <name type="scientific">Pinibacter soli</name>
    <dbReference type="NCBI Taxonomy" id="3044211"/>
    <lineage>
        <taxon>Bacteria</taxon>
        <taxon>Pseudomonadati</taxon>
        <taxon>Bacteroidota</taxon>
        <taxon>Chitinophagia</taxon>
        <taxon>Chitinophagales</taxon>
        <taxon>Chitinophagaceae</taxon>
        <taxon>Pinibacter</taxon>
    </lineage>
</organism>
<dbReference type="SMART" id="SM00327">
    <property type="entry name" value="VWA"/>
    <property type="match status" value="1"/>
</dbReference>
<dbReference type="Pfam" id="PF12034">
    <property type="entry name" value="YfbK_C"/>
    <property type="match status" value="1"/>
</dbReference>
<name>A0ABT6RAL7_9BACT</name>
<dbReference type="Pfam" id="PF12450">
    <property type="entry name" value="vWF_A"/>
    <property type="match status" value="1"/>
</dbReference>
<feature type="chain" id="PRO_5046669518" evidence="1">
    <location>
        <begin position="20"/>
        <end position="636"/>
    </location>
</feature>
<keyword evidence="1" id="KW-0732">Signal</keyword>
<dbReference type="PANTHER" id="PTHR10166:SF37">
    <property type="entry name" value="STOLID, ISOFORM H"/>
    <property type="match status" value="1"/>
</dbReference>
<evidence type="ECO:0000256" key="1">
    <source>
        <dbReference type="SAM" id="SignalP"/>
    </source>
</evidence>
<dbReference type="Proteomes" id="UP001226434">
    <property type="component" value="Unassembled WGS sequence"/>
</dbReference>
<reference evidence="3 4" key="1">
    <citation type="submission" date="2023-05" db="EMBL/GenBank/DDBJ databases">
        <title>Genome sequence of Pinibacter sp. MAH-24.</title>
        <authorList>
            <person name="Huq M.A."/>
        </authorList>
    </citation>
    <scope>NUCLEOTIDE SEQUENCE [LARGE SCALE GENOMIC DNA]</scope>
    <source>
        <strain evidence="3 4">MAH-24</strain>
    </source>
</reference>
<feature type="domain" description="VWFA" evidence="2">
    <location>
        <begin position="268"/>
        <end position="444"/>
    </location>
</feature>
<gene>
    <name evidence="3" type="ORF">QJ048_07365</name>
</gene>
<dbReference type="Gene3D" id="3.40.50.410">
    <property type="entry name" value="von Willebrand factor, type A domain"/>
    <property type="match status" value="1"/>
</dbReference>
<comment type="caution">
    <text evidence="3">The sequence shown here is derived from an EMBL/GenBank/DDBJ whole genome shotgun (WGS) entry which is preliminary data.</text>
</comment>
<dbReference type="InterPro" id="IPR002035">
    <property type="entry name" value="VWF_A"/>
</dbReference>
<dbReference type="CDD" id="cd01465">
    <property type="entry name" value="vWA_subgroup"/>
    <property type="match status" value="1"/>
</dbReference>
<dbReference type="Pfam" id="PF00092">
    <property type="entry name" value="VWA"/>
    <property type="match status" value="1"/>
</dbReference>
<dbReference type="Gene3D" id="2.60.40.1120">
    <property type="entry name" value="Carboxypeptidase-like, regulatory domain"/>
    <property type="match status" value="1"/>
</dbReference>
<evidence type="ECO:0000259" key="2">
    <source>
        <dbReference type="PROSITE" id="PS50234"/>
    </source>
</evidence>
<dbReference type="InterPro" id="IPR036465">
    <property type="entry name" value="vWFA_dom_sf"/>
</dbReference>
<dbReference type="EMBL" id="JASBRG010000004">
    <property type="protein sequence ID" value="MDI3319585.1"/>
    <property type="molecule type" value="Genomic_DNA"/>
</dbReference>
<dbReference type="InterPro" id="IPR051173">
    <property type="entry name" value="Ca_channel_alpha-2/delta"/>
</dbReference>
<dbReference type="InterPro" id="IPR008969">
    <property type="entry name" value="CarboxyPept-like_regulatory"/>
</dbReference>
<evidence type="ECO:0000313" key="3">
    <source>
        <dbReference type="EMBL" id="MDI3319585.1"/>
    </source>
</evidence>
<dbReference type="PROSITE" id="PS50234">
    <property type="entry name" value="VWFA"/>
    <property type="match status" value="1"/>
</dbReference>
<accession>A0ABT6RAL7</accession>
<proteinExistence type="predicted"/>
<evidence type="ECO:0000313" key="4">
    <source>
        <dbReference type="Proteomes" id="UP001226434"/>
    </source>
</evidence>
<dbReference type="InterPro" id="IPR022156">
    <property type="entry name" value="Uncharacterised_YfbK_N"/>
</dbReference>
<sequence length="636" mass="69602">MKTLLSVLLVYASTFLFTAQPIVITGKITDEKGNSLQGVTVTIKGTKTSVSSGANGSYSITVADEKATLSFAFVGYYQEEIKVKGMTVIDVKLRPVAQSLNEVVVVGYGAQRKMDMTTSASVSTALSGRVAGVVVQGYSGSKLVRIRGNSTNKSKDEDYNREGYDNIKENTFQKVTDHPLSTFSIDVDAASYSNVRRLINEGTLPTPGAVRVEEMINYFSYNYSQPKDGRPFSVTTESTQCPWNKEHQLVMIGLQGKKIDYDKLPPSNLVFLIDVSGSMESADKLPLVKSSLQLLSEQLRPQDKIAIVVYAGNAGLVLPSTNDKQKIKEAINALEAGGSTAGGAGIELAYKTAQQNFMKEGNNRVILCTDGDFNVGASSDDALENLIEQKRSTGVYLTVLGFGTGNYQDSKMQKLADKGNGNHAYIDNISEAKKILISEFGGTLFTIAKDVKLQVEFNPEKVKGYRLIGYENRVLAKEDFNNDKKDAGDMGSNHTVTALYEIIPSGVGDDEELGTVDPLRYQKQKTKKSSTSFSNELMFVKLRYKKPDEDNSKLFEVPVNANSQPASSNIRFASAVAAFGMILRNSEFKGTSNYKLVRSLAQGSIDDKSDMYKKEFLELVKKAETLKSTAKNEEED</sequence>
<dbReference type="SUPFAM" id="SSF49464">
    <property type="entry name" value="Carboxypeptidase regulatory domain-like"/>
    <property type="match status" value="1"/>
</dbReference>
<protein>
    <submittedName>
        <fullName evidence="3">von Willebrand factor type A domain-containing protein</fullName>
    </submittedName>
</protein>
<dbReference type="PANTHER" id="PTHR10166">
    <property type="entry name" value="VOLTAGE-DEPENDENT CALCIUM CHANNEL SUBUNIT ALPHA-2/DELTA-RELATED"/>
    <property type="match status" value="1"/>
</dbReference>
<dbReference type="SUPFAM" id="SSF53300">
    <property type="entry name" value="vWA-like"/>
    <property type="match status" value="1"/>
</dbReference>
<feature type="signal peptide" evidence="1">
    <location>
        <begin position="1"/>
        <end position="19"/>
    </location>
</feature>
<keyword evidence="4" id="KW-1185">Reference proteome</keyword>